<dbReference type="RefSeq" id="WP_256120607.1">
    <property type="nucleotide sequence ID" value="NZ_WHSB02000016.1"/>
</dbReference>
<comment type="caution">
    <text evidence="5">The sequence shown here is derived from an EMBL/GenBank/DDBJ whole genome shotgun (WGS) entry which is preliminary data.</text>
</comment>
<dbReference type="Pfam" id="PF13404">
    <property type="entry name" value="HTH_AsnC-type"/>
    <property type="match status" value="1"/>
</dbReference>
<evidence type="ECO:0000313" key="5">
    <source>
        <dbReference type="EMBL" id="MCQ4633996.1"/>
    </source>
</evidence>
<dbReference type="InterPro" id="IPR011008">
    <property type="entry name" value="Dimeric_a/b-barrel"/>
</dbReference>
<evidence type="ECO:0000256" key="3">
    <source>
        <dbReference type="ARBA" id="ARBA00023163"/>
    </source>
</evidence>
<keyword evidence="3" id="KW-0804">Transcription</keyword>
<dbReference type="InterPro" id="IPR019888">
    <property type="entry name" value="Tscrpt_reg_AsnC-like"/>
</dbReference>
<dbReference type="SUPFAM" id="SSF46785">
    <property type="entry name" value="Winged helix' DNA-binding domain"/>
    <property type="match status" value="1"/>
</dbReference>
<dbReference type="PROSITE" id="PS50956">
    <property type="entry name" value="HTH_ASNC_2"/>
    <property type="match status" value="1"/>
</dbReference>
<keyword evidence="1" id="KW-0805">Transcription regulation</keyword>
<protein>
    <submittedName>
        <fullName evidence="5">Lrp/AsnC family transcriptional regulator</fullName>
    </submittedName>
</protein>
<sequence>MDDKDRFILESLRENARISTATLGRELRVSRATIQNRIDKLVAQGVISRFTIELGDTSDETAIEALVLLKTSSVDTRPLIIKLRKIKNLVSFTSLNGDYDFALELRSKSTVELDEILAEIRSLQHVLETNCSIRLKTFL</sequence>
<accession>A0ABT1RFM9</accession>
<organism evidence="5 6">
    <name type="scientific">Shinella lacus</name>
    <dbReference type="NCBI Taxonomy" id="2654216"/>
    <lineage>
        <taxon>Bacteria</taxon>
        <taxon>Pseudomonadati</taxon>
        <taxon>Pseudomonadota</taxon>
        <taxon>Alphaproteobacteria</taxon>
        <taxon>Hyphomicrobiales</taxon>
        <taxon>Rhizobiaceae</taxon>
        <taxon>Shinella</taxon>
    </lineage>
</organism>
<dbReference type="Pfam" id="PF01037">
    <property type="entry name" value="AsnC_trans_reg"/>
    <property type="match status" value="1"/>
</dbReference>
<dbReference type="EMBL" id="WHSB02000016">
    <property type="protein sequence ID" value="MCQ4633996.1"/>
    <property type="molecule type" value="Genomic_DNA"/>
</dbReference>
<evidence type="ECO:0000259" key="4">
    <source>
        <dbReference type="PROSITE" id="PS50956"/>
    </source>
</evidence>
<dbReference type="Gene3D" id="3.30.70.920">
    <property type="match status" value="1"/>
</dbReference>
<name>A0ABT1RFM9_9HYPH</name>
<dbReference type="PANTHER" id="PTHR30154:SF50">
    <property type="entry name" value="TRANSCRIPTIONAL REGULATOR, ASNC FAMILY"/>
    <property type="match status" value="1"/>
</dbReference>
<gene>
    <name evidence="5" type="ORF">GB927_028450</name>
</gene>
<dbReference type="InterPro" id="IPR036390">
    <property type="entry name" value="WH_DNA-bd_sf"/>
</dbReference>
<keyword evidence="6" id="KW-1185">Reference proteome</keyword>
<evidence type="ECO:0000256" key="1">
    <source>
        <dbReference type="ARBA" id="ARBA00023015"/>
    </source>
</evidence>
<dbReference type="PANTHER" id="PTHR30154">
    <property type="entry name" value="LEUCINE-RESPONSIVE REGULATORY PROTEIN"/>
    <property type="match status" value="1"/>
</dbReference>
<dbReference type="InterPro" id="IPR036388">
    <property type="entry name" value="WH-like_DNA-bd_sf"/>
</dbReference>
<evidence type="ECO:0000256" key="2">
    <source>
        <dbReference type="ARBA" id="ARBA00023125"/>
    </source>
</evidence>
<dbReference type="Gene3D" id="1.10.10.10">
    <property type="entry name" value="Winged helix-like DNA-binding domain superfamily/Winged helix DNA-binding domain"/>
    <property type="match status" value="1"/>
</dbReference>
<evidence type="ECO:0000313" key="6">
    <source>
        <dbReference type="Proteomes" id="UP000996601"/>
    </source>
</evidence>
<dbReference type="InterPro" id="IPR019887">
    <property type="entry name" value="Tscrpt_reg_AsnC/Lrp_C"/>
</dbReference>
<dbReference type="InterPro" id="IPR000485">
    <property type="entry name" value="AsnC-type_HTH_dom"/>
</dbReference>
<proteinExistence type="predicted"/>
<dbReference type="PRINTS" id="PR00033">
    <property type="entry name" value="HTHASNC"/>
</dbReference>
<dbReference type="Proteomes" id="UP000996601">
    <property type="component" value="Unassembled WGS sequence"/>
</dbReference>
<feature type="domain" description="HTH asnC-type" evidence="4">
    <location>
        <begin position="1"/>
        <end position="64"/>
    </location>
</feature>
<reference evidence="5" key="1">
    <citation type="submission" date="2021-07" db="EMBL/GenBank/DDBJ databases">
        <title>Shinella sp. nov., a novel member of the genus Shinella from water.</title>
        <authorList>
            <person name="Deng Y."/>
        </authorList>
    </citation>
    <scope>NUCLEOTIDE SEQUENCE</scope>
    <source>
        <strain evidence="5">CPCC 100929</strain>
    </source>
</reference>
<dbReference type="SUPFAM" id="SSF54909">
    <property type="entry name" value="Dimeric alpha+beta barrel"/>
    <property type="match status" value="1"/>
</dbReference>
<keyword evidence="2" id="KW-0238">DNA-binding</keyword>
<dbReference type="SMART" id="SM00344">
    <property type="entry name" value="HTH_ASNC"/>
    <property type="match status" value="1"/>
</dbReference>